<feature type="compositionally biased region" description="Pro residues" evidence="1">
    <location>
        <begin position="235"/>
        <end position="244"/>
    </location>
</feature>
<dbReference type="Proteomes" id="UP000033710">
    <property type="component" value="Unassembled WGS sequence"/>
</dbReference>
<reference evidence="2 3" key="2">
    <citation type="journal article" date="2015" name="Eukaryot. Cell">
        <title>Asexual propagation of a virulent clone complex in a human and feline outbreak of sporotrichosis.</title>
        <authorList>
            <person name="Teixeira Mde M."/>
            <person name="Rodrigues A.M."/>
            <person name="Tsui C.K."/>
            <person name="de Almeida L.G."/>
            <person name="Van Diepeningen A.D."/>
            <person name="van den Ende B.G."/>
            <person name="Fernandes G.F."/>
            <person name="Kano R."/>
            <person name="Hamelin R.C."/>
            <person name="Lopes-Bezerra L.M."/>
            <person name="Vasconcelos A.T."/>
            <person name="de Hoog S."/>
            <person name="de Camargo Z.P."/>
            <person name="Felipe M.S."/>
        </authorList>
    </citation>
    <scope>NUCLEOTIDE SEQUENCE [LARGE SCALE GENOMIC DNA]</scope>
    <source>
        <strain evidence="2 3">1099-18</strain>
    </source>
</reference>
<dbReference type="RefSeq" id="XP_016589811.1">
    <property type="nucleotide sequence ID" value="XM_016728815.1"/>
</dbReference>
<evidence type="ECO:0000256" key="1">
    <source>
        <dbReference type="SAM" id="MobiDB-lite"/>
    </source>
</evidence>
<dbReference type="AlphaFoldDB" id="A0A0F2ME59"/>
<name>A0A0F2ME59_SPOSC</name>
<proteinExistence type="predicted"/>
<evidence type="ECO:0000313" key="2">
    <source>
        <dbReference type="EMBL" id="KJR87135.1"/>
    </source>
</evidence>
<accession>A0A0F2ME59</accession>
<dbReference type="OrthoDB" id="5409477at2759"/>
<dbReference type="VEuPathDB" id="FungiDB:SPSK_01916"/>
<dbReference type="KEGG" id="ssck:SPSK_01916"/>
<protein>
    <submittedName>
        <fullName evidence="2">Uncharacterized protein</fullName>
    </submittedName>
</protein>
<reference evidence="2 3" key="1">
    <citation type="journal article" date="2014" name="BMC Genomics">
        <title>Comparative genomics of the major fungal agents of human and animal Sporotrichosis: Sporothrix schenckii and Sporothrix brasiliensis.</title>
        <authorList>
            <person name="Teixeira M.M."/>
            <person name="de Almeida L.G."/>
            <person name="Kubitschek-Barreira P."/>
            <person name="Alves F.L."/>
            <person name="Kioshima E.S."/>
            <person name="Abadio A.K."/>
            <person name="Fernandes L."/>
            <person name="Derengowski L.S."/>
            <person name="Ferreira K.S."/>
            <person name="Souza R.C."/>
            <person name="Ruiz J.C."/>
            <person name="de Andrade N.C."/>
            <person name="Paes H.C."/>
            <person name="Nicola A.M."/>
            <person name="Albuquerque P."/>
            <person name="Gerber A.L."/>
            <person name="Martins V.P."/>
            <person name="Peconick L.D."/>
            <person name="Neto A.V."/>
            <person name="Chaucanez C.B."/>
            <person name="Silva P.A."/>
            <person name="Cunha O.L."/>
            <person name="de Oliveira F.F."/>
            <person name="dos Santos T.C."/>
            <person name="Barros A.L."/>
            <person name="Soares M.A."/>
            <person name="de Oliveira L.M."/>
            <person name="Marini M.M."/>
            <person name="Villalobos-Duno H."/>
            <person name="Cunha M.M."/>
            <person name="de Hoog S."/>
            <person name="da Silveira J.F."/>
            <person name="Henrissat B."/>
            <person name="Nino-Vega G.A."/>
            <person name="Cisalpino P.S."/>
            <person name="Mora-Montes H.M."/>
            <person name="Almeida S.R."/>
            <person name="Stajich J.E."/>
            <person name="Lopes-Bezerra L.M."/>
            <person name="Vasconcelos A.T."/>
            <person name="Felipe M.S."/>
        </authorList>
    </citation>
    <scope>NUCLEOTIDE SEQUENCE [LARGE SCALE GENOMIC DNA]</scope>
    <source>
        <strain evidence="2 3">1099-18</strain>
    </source>
</reference>
<comment type="caution">
    <text evidence="2">The sequence shown here is derived from an EMBL/GenBank/DDBJ whole genome shotgun (WGS) entry which is preliminary data.</text>
</comment>
<evidence type="ECO:0000313" key="3">
    <source>
        <dbReference type="Proteomes" id="UP000033710"/>
    </source>
</evidence>
<gene>
    <name evidence="2" type="ORF">SPSK_01916</name>
</gene>
<sequence>MYAQEYHDPKPHRVFIRMDPDCAICGAPANFACQCEAQRLELAISQAEKQMMQSIYDDIKTWVREHARDYILDYFALLKERRLKAHDQNMDRIKRIAYHYHTQPHPGEIQQAQMAFKRGIDEDWQSSVQRYPEVLGYYYSLVNLTLPSDDDPMVRDPPLSALSGTRKSGRRTAAPATVASGVESIGAPPPVPPPQRISMYGHPREIRGRTPPPPPASERMAPRTPVPVPRSAFRQPPPSYMPHY</sequence>
<feature type="region of interest" description="Disordered" evidence="1">
    <location>
        <begin position="149"/>
        <end position="244"/>
    </location>
</feature>
<dbReference type="EMBL" id="AXCR01000005">
    <property type="protein sequence ID" value="KJR87135.1"/>
    <property type="molecule type" value="Genomic_DNA"/>
</dbReference>
<organism evidence="2 3">
    <name type="scientific">Sporothrix schenckii 1099-18</name>
    <dbReference type="NCBI Taxonomy" id="1397361"/>
    <lineage>
        <taxon>Eukaryota</taxon>
        <taxon>Fungi</taxon>
        <taxon>Dikarya</taxon>
        <taxon>Ascomycota</taxon>
        <taxon>Pezizomycotina</taxon>
        <taxon>Sordariomycetes</taxon>
        <taxon>Sordariomycetidae</taxon>
        <taxon>Ophiostomatales</taxon>
        <taxon>Ophiostomataceae</taxon>
        <taxon>Sporothrix</taxon>
    </lineage>
</organism>
<dbReference type="GeneID" id="27664092"/>